<dbReference type="AlphaFoldDB" id="A0A024GNV8"/>
<dbReference type="PROSITE" id="PS50088">
    <property type="entry name" value="ANK_REPEAT"/>
    <property type="match status" value="1"/>
</dbReference>
<accession>A0A024GNV8</accession>
<dbReference type="SMART" id="SM00248">
    <property type="entry name" value="ANK"/>
    <property type="match status" value="3"/>
</dbReference>
<dbReference type="Pfam" id="PF13637">
    <property type="entry name" value="Ank_4"/>
    <property type="match status" value="1"/>
</dbReference>
<keyword evidence="5" id="KW-1185">Reference proteome</keyword>
<dbReference type="InParanoid" id="A0A024GNV8"/>
<gene>
    <name evidence="4" type="ORF">BN9_090750</name>
</gene>
<protein>
    <submittedName>
        <fullName evidence="4">Uncharacterized protein</fullName>
    </submittedName>
</protein>
<evidence type="ECO:0000256" key="3">
    <source>
        <dbReference type="PROSITE-ProRule" id="PRU00023"/>
    </source>
</evidence>
<dbReference type="SUPFAM" id="SSF48403">
    <property type="entry name" value="Ankyrin repeat"/>
    <property type="match status" value="1"/>
</dbReference>
<dbReference type="EMBL" id="CAIX01000200">
    <property type="protein sequence ID" value="CCI48032.1"/>
    <property type="molecule type" value="Genomic_DNA"/>
</dbReference>
<evidence type="ECO:0000313" key="4">
    <source>
        <dbReference type="EMBL" id="CCI48032.1"/>
    </source>
</evidence>
<feature type="repeat" description="ANK" evidence="3">
    <location>
        <begin position="1043"/>
        <end position="1075"/>
    </location>
</feature>
<dbReference type="InterPro" id="IPR016024">
    <property type="entry name" value="ARM-type_fold"/>
</dbReference>
<dbReference type="STRING" id="65357.A0A024GNV8"/>
<dbReference type="OrthoDB" id="194358at2759"/>
<name>A0A024GNV8_9STRA</name>
<dbReference type="Proteomes" id="UP000053237">
    <property type="component" value="Unassembled WGS sequence"/>
</dbReference>
<reference evidence="4 5" key="1">
    <citation type="submission" date="2012-05" db="EMBL/GenBank/DDBJ databases">
        <title>Recombination and specialization in a pathogen metapopulation.</title>
        <authorList>
            <person name="Gardiner A."/>
            <person name="Kemen E."/>
            <person name="Schultz-Larsen T."/>
            <person name="MacLean D."/>
            <person name="Van Oosterhout C."/>
            <person name="Jones J.D.G."/>
        </authorList>
    </citation>
    <scope>NUCLEOTIDE SEQUENCE [LARGE SCALE GENOMIC DNA]</scope>
    <source>
        <strain evidence="4 5">Ac Nc2</strain>
    </source>
</reference>
<dbReference type="PROSITE" id="PS50297">
    <property type="entry name" value="ANK_REP_REGION"/>
    <property type="match status" value="1"/>
</dbReference>
<dbReference type="SUPFAM" id="SSF48371">
    <property type="entry name" value="ARM repeat"/>
    <property type="match status" value="1"/>
</dbReference>
<comment type="caution">
    <text evidence="4">The sequence shown here is derived from an EMBL/GenBank/DDBJ whole genome shotgun (WGS) entry which is preliminary data.</text>
</comment>
<sequence>MSKDVTQQSAKEKAQAKKQIKNLKSKDVKKKRLGIDYCLENSYFVREEEQVVPLLMSFIAQVKTPDLIKAALDLLISFVTERKENSTADSCDCNASLLLSRCAASDGNWKGGDLIVNLLNVKIPVDVQVRVSRRMSRFLISDSKTLALELLHLLLRKTGNLTMFTSPTLTLVASLTRVIDTTSSEPLRKAAVESFHAYLSAIKDSDVLEATITDILPAFPCLSNLLIQIDSAENKSLVVTTLGIFELCSHSQVGRQQLGDTEVSGMLITLLNRLQALTESDHFHPEEYTLPICKVFSRLCLDQDIEQGSAERLMELLTSFLARALKKLHSTQDPANENSGSTKAHEYTICSAIEIIRCLGRTIERKPICLPVLKRLKPLPLLLKCFETRVPALCQGAEKMMYFCSQIGPDSDFIFLEENSMEDQSNVADIVLEFFDLVKLIDSNAVDELLTRWDIAFRLVRWLAIVVTSRANAQALGQRACQRFLAVFQHIAAYFIRGDHAGHLPMELPQLSLFSSYLMRCLRSIHSVSESAFDASSDSTRPCISKLLDMISSQAHEVYFTEKSTWSAFDLKWDTDTEHIESNYEDRDDSDDVIPLIECVRALSGWLEAFLLWNNVDGQCKDLEVIPLPDLRQRLLATDLSPVNHASESTGIKAQAAAVALVGHGLKLINLLCVLVEDVQTRCYSVAIVELLHLIRGIVLIPGAITVVLTHAKDGISYVSEPILSNDQTHSRPHTSEESTNTPHFIILKPFLRFLESEKTSLSEIQPVVEILSVLCGVYATEQGVDSFNQDQFIQVCLNCGGLLKLLSIINISDTANAQPLQSFKSSVSALCLRFIALVQRQSSLASSIAMKDSSEESQFNAAATPDIWVELLNRSGDIPRLGYHCYPPILMAADSMNFEILAKLVEAGVDVDTSNLDGLTSLMLCFLADKDQALDILRMADVDSVKTDETELTVWMCALVGSPKGEMALLDRCLSRGMNVNISTREGQSLLHSILSCANVTQNMQGTLSSFKYDSRADKIDLQMIKRIVEEHRANVNACNTIGQTPLHLAFLYGHMDVVLYFLGITSDLDTMEPMVPGPIRSLRLQGVNPNIQDVYGSTALHYASFGLWANDPNLVSTMLEAMLTQAVRHPIVPGRHSDSLKNATRQERNRIEIDTILDVGYTSLVCPQEISVKPAELKDIITNKTHFELRPFQLACYGGGTCTSDFGALMDAHMRQQIQANGAIRAAILTFYRDVLEGLCYSIDFDAAMKLAISSQVGESNADIIACLKQWI</sequence>
<dbReference type="PANTHER" id="PTHR24198">
    <property type="entry name" value="ANKYRIN REPEAT AND PROTEIN KINASE DOMAIN-CONTAINING PROTEIN"/>
    <property type="match status" value="1"/>
</dbReference>
<evidence type="ECO:0000256" key="1">
    <source>
        <dbReference type="ARBA" id="ARBA00022737"/>
    </source>
</evidence>
<evidence type="ECO:0000256" key="2">
    <source>
        <dbReference type="ARBA" id="ARBA00023043"/>
    </source>
</evidence>
<dbReference type="Gene3D" id="1.25.40.20">
    <property type="entry name" value="Ankyrin repeat-containing domain"/>
    <property type="match status" value="1"/>
</dbReference>
<dbReference type="InterPro" id="IPR002110">
    <property type="entry name" value="Ankyrin_rpt"/>
</dbReference>
<dbReference type="PANTHER" id="PTHR24198:SF165">
    <property type="entry name" value="ANKYRIN REPEAT-CONTAINING PROTEIN-RELATED"/>
    <property type="match status" value="1"/>
</dbReference>
<dbReference type="InterPro" id="IPR036770">
    <property type="entry name" value="Ankyrin_rpt-contain_sf"/>
</dbReference>
<evidence type="ECO:0000313" key="5">
    <source>
        <dbReference type="Proteomes" id="UP000053237"/>
    </source>
</evidence>
<keyword evidence="1" id="KW-0677">Repeat</keyword>
<proteinExistence type="predicted"/>
<organism evidence="4 5">
    <name type="scientific">Albugo candida</name>
    <dbReference type="NCBI Taxonomy" id="65357"/>
    <lineage>
        <taxon>Eukaryota</taxon>
        <taxon>Sar</taxon>
        <taxon>Stramenopiles</taxon>
        <taxon>Oomycota</taxon>
        <taxon>Peronosporomycetes</taxon>
        <taxon>Albuginales</taxon>
        <taxon>Albuginaceae</taxon>
        <taxon>Albugo</taxon>
    </lineage>
</organism>
<keyword evidence="2 3" id="KW-0040">ANK repeat</keyword>